<evidence type="ECO:0000256" key="2">
    <source>
        <dbReference type="ARBA" id="ARBA00023043"/>
    </source>
</evidence>
<feature type="repeat" description="ANK" evidence="3">
    <location>
        <begin position="521"/>
        <end position="549"/>
    </location>
</feature>
<evidence type="ECO:0000313" key="4">
    <source>
        <dbReference type="EMBL" id="KTD79831.1"/>
    </source>
</evidence>
<evidence type="ECO:0000256" key="1">
    <source>
        <dbReference type="ARBA" id="ARBA00022737"/>
    </source>
</evidence>
<dbReference type="EMBL" id="LNZC01000012">
    <property type="protein sequence ID" value="KTD79831.1"/>
    <property type="molecule type" value="Genomic_DNA"/>
</dbReference>
<keyword evidence="1" id="KW-0677">Repeat</keyword>
<organism evidence="4 5">
    <name type="scientific">Legionella worsleiensis</name>
    <dbReference type="NCBI Taxonomy" id="45076"/>
    <lineage>
        <taxon>Bacteria</taxon>
        <taxon>Pseudomonadati</taxon>
        <taxon>Pseudomonadota</taxon>
        <taxon>Gammaproteobacteria</taxon>
        <taxon>Legionellales</taxon>
        <taxon>Legionellaceae</taxon>
        <taxon>Legionella</taxon>
    </lineage>
</organism>
<dbReference type="SMART" id="SM00248">
    <property type="entry name" value="ANK"/>
    <property type="match status" value="9"/>
</dbReference>
<dbReference type="PROSITE" id="PS50297">
    <property type="entry name" value="ANK_REP_REGION"/>
    <property type="match status" value="4"/>
</dbReference>
<gene>
    <name evidence="4" type="ORF">Lwor_1345</name>
</gene>
<dbReference type="AlphaFoldDB" id="A0A0W1AEP8"/>
<dbReference type="Gene3D" id="1.25.40.20">
    <property type="entry name" value="Ankyrin repeat-containing domain"/>
    <property type="match status" value="2"/>
</dbReference>
<sequence>MSSSEINIAQEILITKLMKFFKLVHDQRKDGFVAPLQNLEGHCSAFTSLALLGMELAEEPHRLDEHGKPHPRDDWQWLEQTYIKISLWNEDLNSLSAEDTADIERLYSHLEYFQNPFKYNPISQGDLHLLAHYDDPKKIELKYSLAGLFTANDFTKPIHIDDRSTTLFHELFKEDTDVILGSHNHAMGLRIRNDRYYFYDSNHQKHWRSYEPHQKNQLIDDIFTASITYLPDQPSPFEFRVFTINKSVHASYTEQATLLAAVNSAFVPLLSDYADNTTALHMAADIGCEKSLAYYIEKKSDLNLVTSDGSTPLYKAAHNGRINAVRLLLAAGAAINGDERKGTTPLFIAAQFGYRKIVSLLADAGADLYKKNNWGLGISPLSIAADREHIKTVKLLIEKLKESSSFNPSIFQNSIKETLAHTILKNSSIQLIELLLDQCDESIDDIIFTRFDKVTLLQFAIQVANLKLINYFISRGANVNYSLTNETPLHAAILRGELALVDVLVKNGALINARNPNNPTSGQPPIAYAIYRENLEIIKLLVNNGADIESNFINYYGNVTTPLNLAAQRAMIPALVIMFEKNNNLNMTHLLSVLTTLHSAAGIDVCHDFLGNLSTSCLHNLYIKDQVLQMDCLDDYASSKDCENVLSKMLLISAIKAWCHHELKNRQGSVSFFLRKDLPSIAAALDLIGVIQEQLDINEFRQLHAEELKNEPLATLFKHVEQINRYDSEGPVADSHIRP</sequence>
<dbReference type="InterPro" id="IPR002110">
    <property type="entry name" value="Ankyrin_rpt"/>
</dbReference>
<dbReference type="SUPFAM" id="SSF48403">
    <property type="entry name" value="Ankyrin repeat"/>
    <property type="match status" value="1"/>
</dbReference>
<dbReference type="PANTHER" id="PTHR24123">
    <property type="entry name" value="ANKYRIN REPEAT-CONTAINING"/>
    <property type="match status" value="1"/>
</dbReference>
<proteinExistence type="predicted"/>
<dbReference type="InterPro" id="IPR051165">
    <property type="entry name" value="Multifunctional_ANK_Repeat"/>
</dbReference>
<dbReference type="PANTHER" id="PTHR24123:SF33">
    <property type="entry name" value="PROTEIN HOS4"/>
    <property type="match status" value="1"/>
</dbReference>
<dbReference type="STRING" id="45076.Lwor_1345"/>
<dbReference type="Proteomes" id="UP000054662">
    <property type="component" value="Unassembled WGS sequence"/>
</dbReference>
<name>A0A0W1AEP8_9GAMM</name>
<feature type="repeat" description="ANK" evidence="3">
    <location>
        <begin position="484"/>
        <end position="516"/>
    </location>
</feature>
<comment type="caution">
    <text evidence="4">The sequence shown here is derived from an EMBL/GenBank/DDBJ whole genome shotgun (WGS) entry which is preliminary data.</text>
</comment>
<feature type="repeat" description="ANK" evidence="3">
    <location>
        <begin position="341"/>
        <end position="373"/>
    </location>
</feature>
<keyword evidence="2 3" id="KW-0040">ANK repeat</keyword>
<dbReference type="Pfam" id="PF00023">
    <property type="entry name" value="Ank"/>
    <property type="match status" value="1"/>
</dbReference>
<evidence type="ECO:0000256" key="3">
    <source>
        <dbReference type="PROSITE-ProRule" id="PRU00023"/>
    </source>
</evidence>
<dbReference type="PATRIC" id="fig|45076.6.peg.1465"/>
<evidence type="ECO:0000313" key="5">
    <source>
        <dbReference type="Proteomes" id="UP000054662"/>
    </source>
</evidence>
<dbReference type="Pfam" id="PF12796">
    <property type="entry name" value="Ank_2"/>
    <property type="match status" value="2"/>
</dbReference>
<dbReference type="PRINTS" id="PR01415">
    <property type="entry name" value="ANKYRIN"/>
</dbReference>
<protein>
    <submittedName>
        <fullName evidence="4">Ankyrin repeat-containing protein</fullName>
    </submittedName>
</protein>
<feature type="repeat" description="ANK" evidence="3">
    <location>
        <begin position="308"/>
        <end position="340"/>
    </location>
</feature>
<keyword evidence="5" id="KW-1185">Reference proteome</keyword>
<accession>A0A0W1AEP8</accession>
<reference evidence="4 5" key="1">
    <citation type="submission" date="2015-11" db="EMBL/GenBank/DDBJ databases">
        <title>Genomic analysis of 38 Legionella species identifies large and diverse effector repertoires.</title>
        <authorList>
            <person name="Burstein D."/>
            <person name="Amaro F."/>
            <person name="Zusman T."/>
            <person name="Lifshitz Z."/>
            <person name="Cohen O."/>
            <person name="Gilbert J.A."/>
            <person name="Pupko T."/>
            <person name="Shuman H.A."/>
            <person name="Segal G."/>
        </authorList>
    </citation>
    <scope>NUCLEOTIDE SEQUENCE [LARGE SCALE GENOMIC DNA]</scope>
    <source>
        <strain evidence="4 5">ATCC 49508</strain>
    </source>
</reference>
<dbReference type="PROSITE" id="PS50088">
    <property type="entry name" value="ANK_REPEAT"/>
    <property type="match status" value="4"/>
</dbReference>
<dbReference type="InterPro" id="IPR036770">
    <property type="entry name" value="Ankyrin_rpt-contain_sf"/>
</dbReference>